<feature type="compositionally biased region" description="Acidic residues" evidence="10">
    <location>
        <begin position="276"/>
        <end position="288"/>
    </location>
</feature>
<comment type="catalytic activity">
    <reaction evidence="1 9">
        <text>riboflavin(in) = riboflavin(out)</text>
        <dbReference type="Rhea" id="RHEA:35015"/>
        <dbReference type="ChEBI" id="CHEBI:57986"/>
    </reaction>
</comment>
<feature type="transmembrane region" description="Helical" evidence="9">
    <location>
        <begin position="106"/>
        <end position="127"/>
    </location>
</feature>
<evidence type="ECO:0000256" key="4">
    <source>
        <dbReference type="ARBA" id="ARBA00022448"/>
    </source>
</evidence>
<dbReference type="InterPro" id="IPR009357">
    <property type="entry name" value="Riboflavin_transptr"/>
</dbReference>
<feature type="transmembrane region" description="Helical" evidence="9">
    <location>
        <begin position="7"/>
        <end position="26"/>
    </location>
</feature>
<feature type="transmembrane region" description="Helical" evidence="9">
    <location>
        <begin position="351"/>
        <end position="375"/>
    </location>
</feature>
<evidence type="ECO:0000256" key="7">
    <source>
        <dbReference type="ARBA" id="ARBA00022989"/>
    </source>
</evidence>
<evidence type="ECO:0000313" key="12">
    <source>
        <dbReference type="Proteomes" id="UP001620645"/>
    </source>
</evidence>
<keyword evidence="7 9" id="KW-1133">Transmembrane helix</keyword>
<sequence length="496" mass="54234">MAGIKNYFCVCMFGSSTWLTINAIWVELSLYTGRLPEAWSLPSYLAAIIQLACVGPLLYSVLHKCVGLRIEKPPLILVLLAMSTVSMLLLALFWEWTMPIFGSQHSVAILLLTFLMALVAATSNVLFLPFMATFHPNYLTAYFVGMSFSSLVPSVLKLIQGVGNYECHPSTNVTTNTTTHVAVYTEPLFHIRFYNLAMFAWMCAATASFAFLYLNVRGKAKLATTTAGAKDQQQAEGAENTEEGGADDGTTAGGGTKTMVAQRRTKRNGKTTELASDNDGEGEEDGEEEWSREQRPLKSSLKTAASSGHGTGTKGDPKNNDNSKLRYWTLIACLSLICAEMNTIIPSVLSYAALAYSLLTYHLALTLSNLSHPLANFLPLWYKPRSLSVVLVLVSFCTVGTVLIFMLALQSPEPIFRDSAPAFGSTIAITLSVLTGFLCSYLRTHITGLIRGEHPDSESLLFWCGVFMQVGSFLGACAMFPLVNIFNVFKKREPCT</sequence>
<comment type="similarity">
    <text evidence="3 9">Belongs to the riboflavin transporter family.</text>
</comment>
<reference evidence="11 12" key="1">
    <citation type="submission" date="2024-10" db="EMBL/GenBank/DDBJ databases">
        <authorList>
            <person name="Kim D."/>
        </authorList>
    </citation>
    <scope>NUCLEOTIDE SEQUENCE [LARGE SCALE GENOMIC DNA]</scope>
    <source>
        <strain evidence="11">Taebaek</strain>
    </source>
</reference>
<dbReference type="AlphaFoldDB" id="A0ABD2HS00"/>
<dbReference type="PANTHER" id="PTHR12929">
    <property type="entry name" value="SOLUTE CARRIER FAMILY 52"/>
    <property type="match status" value="1"/>
</dbReference>
<protein>
    <recommendedName>
        <fullName evidence="9">Riboflavin transporter</fullName>
    </recommendedName>
</protein>
<evidence type="ECO:0000256" key="10">
    <source>
        <dbReference type="SAM" id="MobiDB-lite"/>
    </source>
</evidence>
<evidence type="ECO:0000256" key="2">
    <source>
        <dbReference type="ARBA" id="ARBA00004651"/>
    </source>
</evidence>
<name>A0ABD2HS00_HETSC</name>
<feature type="transmembrane region" description="Helical" evidence="9">
    <location>
        <begin position="38"/>
        <end position="62"/>
    </location>
</feature>
<keyword evidence="12" id="KW-1185">Reference proteome</keyword>
<dbReference type="PANTHER" id="PTHR12929:SF10">
    <property type="entry name" value="RIBOFLAVIN TRANSPORTER"/>
    <property type="match status" value="1"/>
</dbReference>
<feature type="compositionally biased region" description="Low complexity" evidence="10">
    <location>
        <begin position="227"/>
        <end position="238"/>
    </location>
</feature>
<feature type="transmembrane region" description="Helical" evidence="9">
    <location>
        <begin position="420"/>
        <end position="439"/>
    </location>
</feature>
<evidence type="ECO:0000256" key="8">
    <source>
        <dbReference type="ARBA" id="ARBA00023136"/>
    </source>
</evidence>
<keyword evidence="5 9" id="KW-1003">Cell membrane</keyword>
<dbReference type="GO" id="GO:0032217">
    <property type="term" value="F:riboflavin transmembrane transporter activity"/>
    <property type="evidence" value="ECO:0007669"/>
    <property type="project" value="UniProtKB-UniRule"/>
</dbReference>
<keyword evidence="4 9" id="KW-0813">Transport</keyword>
<feature type="transmembrane region" description="Helical" evidence="9">
    <location>
        <begin position="460"/>
        <end position="483"/>
    </location>
</feature>
<feature type="transmembrane region" description="Helical" evidence="9">
    <location>
        <begin position="139"/>
        <end position="156"/>
    </location>
</feature>
<dbReference type="Proteomes" id="UP001620645">
    <property type="component" value="Unassembled WGS sequence"/>
</dbReference>
<evidence type="ECO:0000256" key="9">
    <source>
        <dbReference type="RuleBase" id="RU368035"/>
    </source>
</evidence>
<comment type="subcellular location">
    <subcellularLocation>
        <location evidence="2 9">Cell membrane</location>
        <topology evidence="2 9">Multi-pass membrane protein</topology>
    </subcellularLocation>
</comment>
<dbReference type="GO" id="GO:0005886">
    <property type="term" value="C:plasma membrane"/>
    <property type="evidence" value="ECO:0007669"/>
    <property type="project" value="UniProtKB-SubCell"/>
</dbReference>
<keyword evidence="8 9" id="KW-0472">Membrane</keyword>
<evidence type="ECO:0000256" key="3">
    <source>
        <dbReference type="ARBA" id="ARBA00006366"/>
    </source>
</evidence>
<evidence type="ECO:0000256" key="1">
    <source>
        <dbReference type="ARBA" id="ARBA00000215"/>
    </source>
</evidence>
<dbReference type="EMBL" id="JBICCN010000429">
    <property type="protein sequence ID" value="KAL3069456.1"/>
    <property type="molecule type" value="Genomic_DNA"/>
</dbReference>
<keyword evidence="6 9" id="KW-0812">Transmembrane</keyword>
<evidence type="ECO:0000256" key="6">
    <source>
        <dbReference type="ARBA" id="ARBA00022692"/>
    </source>
</evidence>
<organism evidence="11 12">
    <name type="scientific">Heterodera schachtii</name>
    <name type="common">Sugarbeet cyst nematode worm</name>
    <name type="synonym">Tylenchus schachtii</name>
    <dbReference type="NCBI Taxonomy" id="97005"/>
    <lineage>
        <taxon>Eukaryota</taxon>
        <taxon>Metazoa</taxon>
        <taxon>Ecdysozoa</taxon>
        <taxon>Nematoda</taxon>
        <taxon>Chromadorea</taxon>
        <taxon>Rhabditida</taxon>
        <taxon>Tylenchina</taxon>
        <taxon>Tylenchomorpha</taxon>
        <taxon>Tylenchoidea</taxon>
        <taxon>Heteroderidae</taxon>
        <taxon>Heteroderinae</taxon>
        <taxon>Heterodera</taxon>
    </lineage>
</organism>
<feature type="transmembrane region" description="Helical" evidence="9">
    <location>
        <begin position="327"/>
        <end position="345"/>
    </location>
</feature>
<feature type="transmembrane region" description="Helical" evidence="9">
    <location>
        <begin position="74"/>
        <end position="94"/>
    </location>
</feature>
<comment type="function">
    <text evidence="9">Plasma membrane transporter mediating the uptake by cells of the water soluble vitamin B2/riboflavin that plays a key role in biochemical oxidation-reduction reactions of the carbohydrate, lipid, and amino acid metabolism.</text>
</comment>
<feature type="transmembrane region" description="Helical" evidence="9">
    <location>
        <begin position="387"/>
        <end position="408"/>
    </location>
</feature>
<dbReference type="Pfam" id="PF06237">
    <property type="entry name" value="SLC52_ribofla_tr"/>
    <property type="match status" value="1"/>
</dbReference>
<evidence type="ECO:0000313" key="11">
    <source>
        <dbReference type="EMBL" id="KAL3069456.1"/>
    </source>
</evidence>
<feature type="transmembrane region" description="Helical" evidence="9">
    <location>
        <begin position="193"/>
        <end position="214"/>
    </location>
</feature>
<proteinExistence type="inferred from homology"/>
<comment type="caution">
    <text evidence="11">The sequence shown here is derived from an EMBL/GenBank/DDBJ whole genome shotgun (WGS) entry which is preliminary data.</text>
</comment>
<gene>
    <name evidence="11" type="ORF">niasHS_018181</name>
</gene>
<accession>A0ABD2HS00</accession>
<evidence type="ECO:0000256" key="5">
    <source>
        <dbReference type="ARBA" id="ARBA00022475"/>
    </source>
</evidence>
<feature type="region of interest" description="Disordered" evidence="10">
    <location>
        <begin position="227"/>
        <end position="319"/>
    </location>
</feature>